<name>A0ABY6S6C2_PODCO</name>
<evidence type="ECO:0000313" key="2">
    <source>
        <dbReference type="EMBL" id="VBB77192.1"/>
    </source>
</evidence>
<dbReference type="Proteomes" id="UP000280685">
    <property type="component" value="Chromosome 3"/>
</dbReference>
<sequence>MDEDRPNARYVTHSHYWGDLRVLALTTDTFDSFRQQALSKTYRDAIEITHYFGIEYLWVDSLCIFQDSTSDWTRESALMTEVFERSPRWHCRTMSSDGRHLLNICRVEKFGQHRRHIRNKLAGRAWVVQERYLSSRTLHFTNDGVYWECDQGPASEVSQASLSFDKDRLIAISGLVKYIVSTTNDQFLAGLLKENFINDLVWSLRE</sequence>
<dbReference type="EMBL" id="LR026966">
    <property type="protein sequence ID" value="VBB77192.1"/>
    <property type="molecule type" value="Genomic_DNA"/>
</dbReference>
<proteinExistence type="predicted"/>
<evidence type="ECO:0000313" key="3">
    <source>
        <dbReference type="Proteomes" id="UP000280685"/>
    </source>
</evidence>
<keyword evidence="3" id="KW-1185">Reference proteome</keyword>
<dbReference type="InterPro" id="IPR010730">
    <property type="entry name" value="HET"/>
</dbReference>
<protein>
    <recommendedName>
        <fullName evidence="1">Heterokaryon incompatibility domain-containing protein</fullName>
    </recommendedName>
</protein>
<gene>
    <name evidence="2" type="ORF">PODCO_305620</name>
</gene>
<accession>A0ABY6S6C2</accession>
<dbReference type="PANTHER" id="PTHR33112">
    <property type="entry name" value="DOMAIN PROTEIN, PUTATIVE-RELATED"/>
    <property type="match status" value="1"/>
</dbReference>
<dbReference type="PANTHER" id="PTHR33112:SF16">
    <property type="entry name" value="HETEROKARYON INCOMPATIBILITY DOMAIN-CONTAINING PROTEIN"/>
    <property type="match status" value="1"/>
</dbReference>
<feature type="domain" description="Heterokaryon incompatibility" evidence="1">
    <location>
        <begin position="10"/>
        <end position="100"/>
    </location>
</feature>
<reference evidence="2" key="1">
    <citation type="submission" date="2018-02" db="EMBL/GenBank/DDBJ databases">
        <authorList>
            <person name="Silar P."/>
        </authorList>
    </citation>
    <scope>NUCLEOTIDE SEQUENCE [LARGE SCALE GENOMIC DNA]</scope>
    <source>
        <strain evidence="2">T</strain>
    </source>
</reference>
<dbReference type="Pfam" id="PF06985">
    <property type="entry name" value="HET"/>
    <property type="match status" value="1"/>
</dbReference>
<organism evidence="2 3">
    <name type="scientific">Podospora comata</name>
    <dbReference type="NCBI Taxonomy" id="48703"/>
    <lineage>
        <taxon>Eukaryota</taxon>
        <taxon>Fungi</taxon>
        <taxon>Dikarya</taxon>
        <taxon>Ascomycota</taxon>
        <taxon>Pezizomycotina</taxon>
        <taxon>Sordariomycetes</taxon>
        <taxon>Sordariomycetidae</taxon>
        <taxon>Sordariales</taxon>
        <taxon>Podosporaceae</taxon>
        <taxon>Podospora</taxon>
    </lineage>
</organism>
<evidence type="ECO:0000259" key="1">
    <source>
        <dbReference type="Pfam" id="PF06985"/>
    </source>
</evidence>